<name>A0A1I7XTR4_HETBA</name>
<keyword evidence="1" id="KW-1185">Reference proteome</keyword>
<dbReference type="AlphaFoldDB" id="A0A1I7XTR4"/>
<dbReference type="WBParaSite" id="Hba_21210">
    <property type="protein sequence ID" value="Hba_21210"/>
    <property type="gene ID" value="Hba_21210"/>
</dbReference>
<accession>A0A1I7XTR4</accession>
<protein>
    <submittedName>
        <fullName evidence="2">MCRS_N domain-containing protein</fullName>
    </submittedName>
</protein>
<evidence type="ECO:0000313" key="1">
    <source>
        <dbReference type="Proteomes" id="UP000095283"/>
    </source>
</evidence>
<evidence type="ECO:0000313" key="2">
    <source>
        <dbReference type="WBParaSite" id="Hba_21210"/>
    </source>
</evidence>
<sequence>MVFSVEDLAIIRNYCNIPGLDAPTSCRLQKHWDWLPPAAARAISRMK</sequence>
<dbReference type="Proteomes" id="UP000095283">
    <property type="component" value="Unplaced"/>
</dbReference>
<organism evidence="1 2">
    <name type="scientific">Heterorhabditis bacteriophora</name>
    <name type="common">Entomopathogenic nematode worm</name>
    <dbReference type="NCBI Taxonomy" id="37862"/>
    <lineage>
        <taxon>Eukaryota</taxon>
        <taxon>Metazoa</taxon>
        <taxon>Ecdysozoa</taxon>
        <taxon>Nematoda</taxon>
        <taxon>Chromadorea</taxon>
        <taxon>Rhabditida</taxon>
        <taxon>Rhabditina</taxon>
        <taxon>Rhabditomorpha</taxon>
        <taxon>Strongyloidea</taxon>
        <taxon>Heterorhabditidae</taxon>
        <taxon>Heterorhabditis</taxon>
    </lineage>
</organism>
<reference evidence="2" key="1">
    <citation type="submission" date="2016-11" db="UniProtKB">
        <authorList>
            <consortium name="WormBaseParasite"/>
        </authorList>
    </citation>
    <scope>IDENTIFICATION</scope>
</reference>
<proteinExistence type="predicted"/>